<gene>
    <name evidence="3" type="ORF">M408DRAFT_70110</name>
</gene>
<keyword evidence="4" id="KW-1185">Reference proteome</keyword>
<dbReference type="OrthoDB" id="9983919at2759"/>
<sequence>MTYSTVTEAITTDHREILGYYDEYIRAKEAGDADAQARWVRQFTWELARHSAGEEIVVYPLFEKYLGAKGKQMADEDRAEHLKVKELLYQLENFDAGTATYHDTLSKLMTNLKPHIEGEEANDLPALEPHLGADGSKKAAASFKRTKKLVPTRPHPSAPDKPPFETLAGLLAAPMDKIKDIFAKFPTDEMEEEAATRGH</sequence>
<reference evidence="3 4" key="1">
    <citation type="submission" date="2014-04" db="EMBL/GenBank/DDBJ databases">
        <authorList>
            <consortium name="DOE Joint Genome Institute"/>
            <person name="Kuo A."/>
            <person name="Zuccaro A."/>
            <person name="Kohler A."/>
            <person name="Nagy L.G."/>
            <person name="Floudas D."/>
            <person name="Copeland A."/>
            <person name="Barry K.W."/>
            <person name="Cichocki N."/>
            <person name="Veneault-Fourrey C."/>
            <person name="LaButti K."/>
            <person name="Lindquist E.A."/>
            <person name="Lipzen A."/>
            <person name="Lundell T."/>
            <person name="Morin E."/>
            <person name="Murat C."/>
            <person name="Sun H."/>
            <person name="Tunlid A."/>
            <person name="Henrissat B."/>
            <person name="Grigoriev I.V."/>
            <person name="Hibbett D.S."/>
            <person name="Martin F."/>
            <person name="Nordberg H.P."/>
            <person name="Cantor M.N."/>
            <person name="Hua S.X."/>
        </authorList>
    </citation>
    <scope>NUCLEOTIDE SEQUENCE [LARGE SCALE GENOMIC DNA]</scope>
    <source>
        <strain evidence="3 4">MAFF 305830</strain>
    </source>
</reference>
<dbReference type="EMBL" id="KN824294">
    <property type="protein sequence ID" value="KIM28219.1"/>
    <property type="molecule type" value="Genomic_DNA"/>
</dbReference>
<evidence type="ECO:0000313" key="4">
    <source>
        <dbReference type="Proteomes" id="UP000054097"/>
    </source>
</evidence>
<protein>
    <recommendedName>
        <fullName evidence="2">Hemerythrin-like domain-containing protein</fullName>
    </recommendedName>
</protein>
<dbReference type="HOGENOM" id="CLU_079417_0_0_1"/>
<organism evidence="3 4">
    <name type="scientific">Serendipita vermifera MAFF 305830</name>
    <dbReference type="NCBI Taxonomy" id="933852"/>
    <lineage>
        <taxon>Eukaryota</taxon>
        <taxon>Fungi</taxon>
        <taxon>Dikarya</taxon>
        <taxon>Basidiomycota</taxon>
        <taxon>Agaricomycotina</taxon>
        <taxon>Agaricomycetes</taxon>
        <taxon>Sebacinales</taxon>
        <taxon>Serendipitaceae</taxon>
        <taxon>Serendipita</taxon>
    </lineage>
</organism>
<reference evidence="4" key="2">
    <citation type="submission" date="2015-01" db="EMBL/GenBank/DDBJ databases">
        <title>Evolutionary Origins and Diversification of the Mycorrhizal Mutualists.</title>
        <authorList>
            <consortium name="DOE Joint Genome Institute"/>
            <consortium name="Mycorrhizal Genomics Consortium"/>
            <person name="Kohler A."/>
            <person name="Kuo A."/>
            <person name="Nagy L.G."/>
            <person name="Floudas D."/>
            <person name="Copeland A."/>
            <person name="Barry K.W."/>
            <person name="Cichocki N."/>
            <person name="Veneault-Fourrey C."/>
            <person name="LaButti K."/>
            <person name="Lindquist E.A."/>
            <person name="Lipzen A."/>
            <person name="Lundell T."/>
            <person name="Morin E."/>
            <person name="Murat C."/>
            <person name="Riley R."/>
            <person name="Ohm R."/>
            <person name="Sun H."/>
            <person name="Tunlid A."/>
            <person name="Henrissat B."/>
            <person name="Grigoriev I.V."/>
            <person name="Hibbett D.S."/>
            <person name="Martin F."/>
        </authorList>
    </citation>
    <scope>NUCLEOTIDE SEQUENCE [LARGE SCALE GENOMIC DNA]</scope>
    <source>
        <strain evidence="4">MAFF 305830</strain>
    </source>
</reference>
<name>A0A0C3B7X3_SERVB</name>
<evidence type="ECO:0000259" key="2">
    <source>
        <dbReference type="Pfam" id="PF01814"/>
    </source>
</evidence>
<evidence type="ECO:0000256" key="1">
    <source>
        <dbReference type="SAM" id="MobiDB-lite"/>
    </source>
</evidence>
<dbReference type="AlphaFoldDB" id="A0A0C3B7X3"/>
<dbReference type="InterPro" id="IPR012312">
    <property type="entry name" value="Hemerythrin-like"/>
</dbReference>
<evidence type="ECO:0000313" key="3">
    <source>
        <dbReference type="EMBL" id="KIM28219.1"/>
    </source>
</evidence>
<dbReference type="Gene3D" id="1.20.120.520">
    <property type="entry name" value="nmb1532 protein domain like"/>
    <property type="match status" value="1"/>
</dbReference>
<dbReference type="Pfam" id="PF01814">
    <property type="entry name" value="Hemerythrin"/>
    <property type="match status" value="1"/>
</dbReference>
<proteinExistence type="predicted"/>
<dbReference type="Proteomes" id="UP000054097">
    <property type="component" value="Unassembled WGS sequence"/>
</dbReference>
<accession>A0A0C3B7X3</accession>
<dbReference type="PANTHER" id="PTHR35585:SF1">
    <property type="entry name" value="HHE DOMAIN PROTEIN (AFU_ORTHOLOGUE AFUA_4G00730)"/>
    <property type="match status" value="1"/>
</dbReference>
<dbReference type="STRING" id="933852.A0A0C3B7X3"/>
<feature type="domain" description="Hemerythrin-like" evidence="2">
    <location>
        <begin position="6"/>
        <end position="127"/>
    </location>
</feature>
<dbReference type="PANTHER" id="PTHR35585">
    <property type="entry name" value="HHE DOMAIN PROTEIN (AFU_ORTHOLOGUE AFUA_4G00730)"/>
    <property type="match status" value="1"/>
</dbReference>
<feature type="region of interest" description="Disordered" evidence="1">
    <location>
        <begin position="129"/>
        <end position="165"/>
    </location>
</feature>